<sequence length="63" mass="6552">MSTALAPALPLPRNVPAAASLPASETIVSSRSLLGGASTLVIEHQGMHYTLRATRNGKLILTK</sequence>
<comment type="caution">
    <text evidence="1">The sequence shown here is derived from an EMBL/GenBank/DDBJ whole genome shotgun (WGS) entry which is preliminary data.</text>
</comment>
<dbReference type="RefSeq" id="WP_170019841.1">
    <property type="nucleotide sequence ID" value="NZ_JABCSC020000001.1"/>
</dbReference>
<keyword evidence="2" id="KW-1185">Reference proteome</keyword>
<dbReference type="Pfam" id="PF10636">
    <property type="entry name" value="hemP"/>
    <property type="match status" value="1"/>
</dbReference>
<protein>
    <submittedName>
        <fullName evidence="1">Hemin uptake protein HemP</fullName>
    </submittedName>
</protein>
<dbReference type="InterPro" id="IPR019600">
    <property type="entry name" value="Hemin_uptake_protein_HemP"/>
</dbReference>
<accession>A0ABX2ID55</accession>
<name>A0ABX2ID55_9RHOO</name>
<gene>
    <name evidence="1" type="ORF">HJ583_001305</name>
</gene>
<organism evidence="1 2">
    <name type="scientific">Uliginosibacterium aquaticum</name>
    <dbReference type="NCBI Taxonomy" id="2731212"/>
    <lineage>
        <taxon>Bacteria</taxon>
        <taxon>Pseudomonadati</taxon>
        <taxon>Pseudomonadota</taxon>
        <taxon>Betaproteobacteria</taxon>
        <taxon>Rhodocyclales</taxon>
        <taxon>Zoogloeaceae</taxon>
        <taxon>Uliginosibacterium</taxon>
    </lineage>
</organism>
<dbReference type="EMBL" id="JABCSC020000001">
    <property type="protein sequence ID" value="NSL53653.1"/>
    <property type="molecule type" value="Genomic_DNA"/>
</dbReference>
<evidence type="ECO:0000313" key="1">
    <source>
        <dbReference type="EMBL" id="NSL53653.1"/>
    </source>
</evidence>
<evidence type="ECO:0000313" key="2">
    <source>
        <dbReference type="Proteomes" id="UP000778523"/>
    </source>
</evidence>
<reference evidence="1 2" key="1">
    <citation type="submission" date="2020-06" db="EMBL/GenBank/DDBJ databases">
        <title>Draft genome of Uliginosibacterium sp. IMCC34675.</title>
        <authorList>
            <person name="Song J."/>
        </authorList>
    </citation>
    <scope>NUCLEOTIDE SEQUENCE [LARGE SCALE GENOMIC DNA]</scope>
    <source>
        <strain evidence="1 2">IMCC34675</strain>
    </source>
</reference>
<proteinExistence type="predicted"/>
<dbReference type="Proteomes" id="UP000778523">
    <property type="component" value="Unassembled WGS sequence"/>
</dbReference>
<dbReference type="Gene3D" id="2.10.70.10">
    <property type="entry name" value="Complement Module, domain 1"/>
    <property type="match status" value="1"/>
</dbReference>